<evidence type="ECO:0000313" key="3">
    <source>
        <dbReference type="Proteomes" id="UP001163739"/>
    </source>
</evidence>
<feature type="transmembrane region" description="Helical" evidence="1">
    <location>
        <begin position="6"/>
        <end position="27"/>
    </location>
</feature>
<dbReference type="EMBL" id="CP100390">
    <property type="protein sequence ID" value="UZE95227.1"/>
    <property type="molecule type" value="Genomic_DNA"/>
</dbReference>
<keyword evidence="1" id="KW-0812">Transmembrane</keyword>
<dbReference type="Pfam" id="PF16137">
    <property type="entry name" value="DUF4845"/>
    <property type="match status" value="1"/>
</dbReference>
<keyword evidence="3" id="KW-1185">Reference proteome</keyword>
<protein>
    <submittedName>
        <fullName evidence="2">DUF4845 domain-containing protein</fullName>
    </submittedName>
</protein>
<gene>
    <name evidence="2" type="ORF">NKI27_14295</name>
</gene>
<evidence type="ECO:0000313" key="2">
    <source>
        <dbReference type="EMBL" id="UZE95227.1"/>
    </source>
</evidence>
<dbReference type="InterPro" id="IPR032314">
    <property type="entry name" value="DUF4845"/>
</dbReference>
<organism evidence="2 3">
    <name type="scientific">Alkalimarinus alittae</name>
    <dbReference type="NCBI Taxonomy" id="2961619"/>
    <lineage>
        <taxon>Bacteria</taxon>
        <taxon>Pseudomonadati</taxon>
        <taxon>Pseudomonadota</taxon>
        <taxon>Gammaproteobacteria</taxon>
        <taxon>Alteromonadales</taxon>
        <taxon>Alteromonadaceae</taxon>
        <taxon>Alkalimarinus</taxon>
    </lineage>
</organism>
<keyword evidence="1" id="KW-0472">Membrane</keyword>
<sequence length="121" mass="13557">MKNQQGASALSIMVILFLAASILTIVMKVAPMFFDNMTIAKVLEDIGAQTNIAELGDDEIISAFSKRLTINNVRDFDTKKIVITRDDGLLSIDVNYEKRENIFKNIDAVASFENHFETKVQ</sequence>
<accession>A0ABY6MZP0</accession>
<keyword evidence="1" id="KW-1133">Transmembrane helix</keyword>
<dbReference type="Proteomes" id="UP001163739">
    <property type="component" value="Chromosome"/>
</dbReference>
<proteinExistence type="predicted"/>
<reference evidence="2" key="1">
    <citation type="submission" date="2022-06" db="EMBL/GenBank/DDBJ databases">
        <title>Alkalimarinus sp. nov., isolated from gut of a Alitta virens.</title>
        <authorList>
            <person name="Yang A.I."/>
            <person name="Shin N.-R."/>
        </authorList>
    </citation>
    <scope>NUCLEOTIDE SEQUENCE</scope>
    <source>
        <strain evidence="2">A2M4</strain>
    </source>
</reference>
<name>A0ABY6MZP0_9ALTE</name>
<evidence type="ECO:0000256" key="1">
    <source>
        <dbReference type="SAM" id="Phobius"/>
    </source>
</evidence>
<dbReference type="RefSeq" id="WP_265046716.1">
    <property type="nucleotide sequence ID" value="NZ_CP100390.1"/>
</dbReference>